<dbReference type="PANTHER" id="PTHR39214">
    <property type="entry name" value="MICROBODY (PEROXISOME) BIOGENESIS PROTEIN PEROXIN 8 (EUROFUNG)"/>
    <property type="match status" value="1"/>
</dbReference>
<evidence type="ECO:0000313" key="2">
    <source>
        <dbReference type="Proteomes" id="UP000000267"/>
    </source>
</evidence>
<protein>
    <submittedName>
        <fullName evidence="1">Uncharacterized protein</fullName>
    </submittedName>
</protein>
<dbReference type="FunCoup" id="A7TN55">
    <property type="interactions" value="69"/>
</dbReference>
<evidence type="ECO:0000313" key="1">
    <source>
        <dbReference type="EMBL" id="EDO16273.1"/>
    </source>
</evidence>
<proteinExistence type="predicted"/>
<gene>
    <name evidence="1" type="ORF">Kpol_1053p9</name>
</gene>
<keyword evidence="2" id="KW-1185">Reference proteome</keyword>
<dbReference type="RefSeq" id="XP_001644131.1">
    <property type="nucleotide sequence ID" value="XM_001644081.1"/>
</dbReference>
<sequence>MKEIDDTELNSIRYLLGILRSTRIKGTVNNGDEKLNQALLNNVVYYTARIRSIGLLNEMVDGIFNSQYWNNYDLLELQEMVKGIFQWKLEISEPVVPIDTFCAIWNSYIVGCKSWSVYKIAIVAGALDTQDKFESLQSSIFVDDSGSVRNLYETWRSKYYIPIWNDFIRMYTGNGNDLVRKLMLSYSAISRESDNNFGVLPWQNITIALTNLSSDYITSKGIKESQFMSRNMNKVAKTLLLSIPHCSEQLTSTILAKFCKMCYDLSTVESNNSGSWGNDYSDRHYVNILLTIVLSLKGILESRNTIPVQWYHQVITCLYFIHFIVKDFGISGFESYNYVLNVSVTGIKMAAEKNPKIYMDLVCLMRSNIWGDPKSGNKISISKLLFLLTFLESTISQFKGIDMHFIETIVQPLIDEFIRSSNNDIKESIHWMILSALNTKLYDWQIKLIPQYLDASFTAFIDGELLPNQIILIAQTVSGRIQHLSQLKESMPSETCNYIYSKIQTPGLPNETKKTLIECLIFMSASISNGNILEWLEKCSDLILTSNFDKTANHELISTMWTLVTTMRSKVALKFWYDKLPQLQSKL</sequence>
<dbReference type="AlphaFoldDB" id="A7TN55"/>
<organism evidence="2">
    <name type="scientific">Vanderwaltozyma polyspora (strain ATCC 22028 / DSM 70294 / BCRC 21397 / CBS 2163 / NBRC 10782 / NRRL Y-8283 / UCD 57-17)</name>
    <name type="common">Kluyveromyces polysporus</name>
    <dbReference type="NCBI Taxonomy" id="436907"/>
    <lineage>
        <taxon>Eukaryota</taxon>
        <taxon>Fungi</taxon>
        <taxon>Dikarya</taxon>
        <taxon>Ascomycota</taxon>
        <taxon>Saccharomycotina</taxon>
        <taxon>Saccharomycetes</taxon>
        <taxon>Saccharomycetales</taxon>
        <taxon>Saccharomycetaceae</taxon>
        <taxon>Vanderwaltozyma</taxon>
    </lineage>
</organism>
<dbReference type="InterPro" id="IPR055334">
    <property type="entry name" value="PEX8-like"/>
</dbReference>
<dbReference type="eggNOG" id="ENOG502R1X7">
    <property type="taxonomic scope" value="Eukaryota"/>
</dbReference>
<dbReference type="OMA" id="GWLNICL"/>
<dbReference type="GeneID" id="5544412"/>
<dbReference type="KEGG" id="vpo:Kpol_1053p9"/>
<dbReference type="STRING" id="436907.A7TN55"/>
<accession>A7TN55</accession>
<name>A7TN55_VANPO</name>
<dbReference type="PANTHER" id="PTHR39214:SF1">
    <property type="entry name" value="MICROBODY (PEROXISOME) BIOGENESIS PROTEIN PEROXIN 8 (EUROFUNG)"/>
    <property type="match status" value="1"/>
</dbReference>
<dbReference type="HOGENOM" id="CLU_031057_0_0_1"/>
<dbReference type="Proteomes" id="UP000000267">
    <property type="component" value="Unassembled WGS sequence"/>
</dbReference>
<reference evidence="1 2" key="1">
    <citation type="journal article" date="2007" name="Proc. Natl. Acad. Sci. U.S.A.">
        <title>Independent sorting-out of thousands of duplicated gene pairs in two yeast species descended from a whole-genome duplication.</title>
        <authorList>
            <person name="Scannell D.R."/>
            <person name="Frank A.C."/>
            <person name="Conant G.C."/>
            <person name="Byrne K.P."/>
            <person name="Woolfit M."/>
            <person name="Wolfe K.H."/>
        </authorList>
    </citation>
    <scope>NUCLEOTIDE SEQUENCE [LARGE SCALE GENOMIC DNA]</scope>
    <source>
        <strain evidence="2">ATCC 22028 / DSM 70294 / BCRC 21397 / CBS 2163 / NBRC 10782 / NRRL Y-8283 / UCD 57-17</strain>
    </source>
</reference>
<dbReference type="PhylomeDB" id="A7TN55"/>
<dbReference type="EMBL" id="DS480428">
    <property type="protein sequence ID" value="EDO16273.1"/>
    <property type="molecule type" value="Genomic_DNA"/>
</dbReference>
<dbReference type="OrthoDB" id="2357318at2759"/>
<dbReference type="InParanoid" id="A7TN55"/>